<evidence type="ECO:0000313" key="7">
    <source>
        <dbReference type="EMBL" id="PRQ71778.1"/>
    </source>
</evidence>
<dbReference type="InterPro" id="IPR029451">
    <property type="entry name" value="RICTOR_M"/>
</dbReference>
<dbReference type="Pfam" id="PF14668">
    <property type="entry name" value="RICTOR_V"/>
    <property type="match status" value="1"/>
</dbReference>
<comment type="similarity">
    <text evidence="1">Belongs to the RICTOR family.</text>
</comment>
<proteinExistence type="inferred from homology"/>
<dbReference type="GO" id="GO:0031932">
    <property type="term" value="C:TORC2 complex"/>
    <property type="evidence" value="ECO:0007669"/>
    <property type="project" value="InterPro"/>
</dbReference>
<dbReference type="InterPro" id="IPR029452">
    <property type="entry name" value="RICTOR_V"/>
</dbReference>
<feature type="region of interest" description="Disordered" evidence="3">
    <location>
        <begin position="1270"/>
        <end position="1302"/>
    </location>
</feature>
<evidence type="ECO:0000256" key="2">
    <source>
        <dbReference type="SAM" id="Coils"/>
    </source>
</evidence>
<dbReference type="GO" id="GO:0038203">
    <property type="term" value="P:TORC2 signaling"/>
    <property type="evidence" value="ECO:0007669"/>
    <property type="project" value="TreeGrafter"/>
</dbReference>
<dbReference type="SUPFAM" id="SSF48371">
    <property type="entry name" value="ARM repeat"/>
    <property type="match status" value="1"/>
</dbReference>
<feature type="domain" description="Rapamycin-insensitive companion of mTOR N-terminal" evidence="5">
    <location>
        <begin position="170"/>
        <end position="564"/>
    </location>
</feature>
<dbReference type="PANTHER" id="PTHR13298">
    <property type="entry name" value="CYTOSOLIC REGULATOR PIANISSIMO"/>
    <property type="match status" value="1"/>
</dbReference>
<dbReference type="Proteomes" id="UP000239560">
    <property type="component" value="Unassembled WGS sequence"/>
</dbReference>
<dbReference type="SMART" id="SM01308">
    <property type="entry name" value="RICTOR_N"/>
    <property type="match status" value="1"/>
</dbReference>
<evidence type="ECO:0000256" key="1">
    <source>
        <dbReference type="ARBA" id="ARBA00008878"/>
    </source>
</evidence>
<accession>A0A2T0A184</accession>
<gene>
    <name evidence="7" type="ORF">AAT19DRAFT_9893</name>
</gene>
<organism evidence="7 8">
    <name type="scientific">Rhodotorula toruloides</name>
    <name type="common">Yeast</name>
    <name type="synonym">Rhodosporidium toruloides</name>
    <dbReference type="NCBI Taxonomy" id="5286"/>
    <lineage>
        <taxon>Eukaryota</taxon>
        <taxon>Fungi</taxon>
        <taxon>Dikarya</taxon>
        <taxon>Basidiomycota</taxon>
        <taxon>Pucciniomycotina</taxon>
        <taxon>Microbotryomycetes</taxon>
        <taxon>Sporidiobolales</taxon>
        <taxon>Sporidiobolaceae</taxon>
        <taxon>Rhodotorula</taxon>
    </lineage>
</organism>
<dbReference type="SMART" id="SM01307">
    <property type="entry name" value="RICTOR_M"/>
    <property type="match status" value="1"/>
</dbReference>
<evidence type="ECO:0000259" key="5">
    <source>
        <dbReference type="SMART" id="SM01308"/>
    </source>
</evidence>
<dbReference type="SMART" id="SM01310">
    <property type="entry name" value="RICTOR_V"/>
    <property type="match status" value="1"/>
</dbReference>
<dbReference type="PANTHER" id="PTHR13298:SF11">
    <property type="entry name" value="RAPAMYCIN-INSENSITIVE COMPANION OF MTOR"/>
    <property type="match status" value="1"/>
</dbReference>
<name>A0A2T0A184_RHOTO</name>
<protein>
    <submittedName>
        <fullName evidence="7">Rapamycin-insensitive companion of mTOR, middle domain-domain containing protein</fullName>
    </submittedName>
</protein>
<dbReference type="Pfam" id="PF14663">
    <property type="entry name" value="RasGEF_N_2"/>
    <property type="match status" value="1"/>
</dbReference>
<feature type="coiled-coil region" evidence="2">
    <location>
        <begin position="24"/>
        <end position="87"/>
    </location>
</feature>
<dbReference type="Gene3D" id="1.25.10.10">
    <property type="entry name" value="Leucine-rich Repeat Variant"/>
    <property type="match status" value="1"/>
</dbReference>
<evidence type="ECO:0000259" key="4">
    <source>
        <dbReference type="SMART" id="SM01307"/>
    </source>
</evidence>
<feature type="domain" description="Rapamycin-insensitive companion of mTOR middle" evidence="4">
    <location>
        <begin position="655"/>
        <end position="879"/>
    </location>
</feature>
<evidence type="ECO:0000259" key="6">
    <source>
        <dbReference type="SMART" id="SM01310"/>
    </source>
</evidence>
<dbReference type="OrthoDB" id="271111at2759"/>
<dbReference type="InterPro" id="IPR029453">
    <property type="entry name" value="Rictor_IV"/>
</dbReference>
<dbReference type="Pfam" id="PF14666">
    <property type="entry name" value="RICTOR_M"/>
    <property type="match status" value="1"/>
</dbReference>
<comment type="caution">
    <text evidence="7">The sequence shown here is derived from an EMBL/GenBank/DDBJ whole genome shotgun (WGS) entry which is preliminary data.</text>
</comment>
<dbReference type="InterPro" id="IPR028268">
    <property type="entry name" value="Pianissimo_fam"/>
</dbReference>
<feature type="compositionally biased region" description="Low complexity" evidence="3">
    <location>
        <begin position="1277"/>
        <end position="1299"/>
    </location>
</feature>
<reference evidence="7 8" key="1">
    <citation type="journal article" date="2018" name="Elife">
        <title>Functional genomics of lipid metabolism in the oleaginous yeast Rhodosporidium toruloides.</title>
        <authorList>
            <person name="Coradetti S.T."/>
            <person name="Pinel D."/>
            <person name="Geiselman G."/>
            <person name="Ito M."/>
            <person name="Mondo S."/>
            <person name="Reilly M.C."/>
            <person name="Cheng Y.F."/>
            <person name="Bauer S."/>
            <person name="Grigoriev I."/>
            <person name="Gladden J.M."/>
            <person name="Simmons B.A."/>
            <person name="Brem R."/>
            <person name="Arkin A.P."/>
            <person name="Skerker J.M."/>
        </authorList>
    </citation>
    <scope>NUCLEOTIDE SEQUENCE [LARGE SCALE GENOMIC DNA]</scope>
    <source>
        <strain evidence="7 8">NBRC 0880</strain>
    </source>
</reference>
<dbReference type="InterPro" id="IPR028267">
    <property type="entry name" value="Pianissimo_N"/>
</dbReference>
<dbReference type="SMART" id="SM01303">
    <property type="entry name" value="RasGEF_N_2"/>
    <property type="match status" value="1"/>
</dbReference>
<evidence type="ECO:0000256" key="3">
    <source>
        <dbReference type="SAM" id="MobiDB-lite"/>
    </source>
</evidence>
<dbReference type="InterPro" id="IPR011989">
    <property type="entry name" value="ARM-like"/>
</dbReference>
<dbReference type="Pfam" id="PF14664">
    <property type="entry name" value="RICTOR_N"/>
    <property type="match status" value="1"/>
</dbReference>
<keyword evidence="2" id="KW-0175">Coiled coil</keyword>
<dbReference type="EMBL" id="LCTV02000011">
    <property type="protein sequence ID" value="PRQ71778.1"/>
    <property type="molecule type" value="Genomic_DNA"/>
</dbReference>
<evidence type="ECO:0000313" key="8">
    <source>
        <dbReference type="Proteomes" id="UP000239560"/>
    </source>
</evidence>
<feature type="domain" description="Rapamycin-insensitive companion of mTOR" evidence="6">
    <location>
        <begin position="1060"/>
        <end position="1132"/>
    </location>
</feature>
<dbReference type="InterPro" id="IPR016024">
    <property type="entry name" value="ARM-type_fold"/>
</dbReference>
<sequence>MGSPAGSSQYILHAAPSSDRFAQLAALRNELKEAQDAVLGAENATALLAGPDAPFSHLDLEAVLRELEESRTAIPRLEQRIRDLETEIAASLPAPLSPAPPPLSAVANGFALSSSVEANTPTSFVSYDGRNSHAGSPGPEGDTFQSVLDTVISLLDRLGPLGDANVMERVRAMDELVDLVERHDQLRYELRLEEETLQSVMSCLSDSAGKDVRAATYRLLRHLIVDASDVLLLNSHHLPLFLIRSLARDSTHELEKEHALRLIRTTLLHTSPNSYIPLSHAPSTELGVEIEPQEEREQVVSIAVMRAVVAVAESVEEKLRLAALETLGELVITNLPLLVSCDGLRVVLQCLSDGPHDLASYLSLGFLAAVDHPSDRRWLRPGVDVEIILAGFTEVTGKSSTVEERVKASAGIVATFLKSWSGLFYLNIHGRQALVSLVDSLTNPSQAIRETLLDMLFSVFNVKNPSSSSRRAFILPLLPVCPPADAPALLGGSASTPPQVRSPPGKRKTNLLDQYLAILLLVFTEAGLIDGLASLAADPKDPVTANKVSLLISEVLDLANRVLPPNHAVRVQALPKLFALTSSFDASDGRMAASSALLAVNSFDRHRRVGMCAQAGGMDEVNARTRSDSKAESYRRNLQQRHQVESSKLRHALQMDDLTFRNLLLETEVLSTKDETKWQFERLLEIVEGPLRNPRRLEEVVRASKWMRRVVDFFRPFALRYSDLPKHALTNKWTTLGCALISTLLASPEGIAYLAEDRLVRQIAEALFQLDPMGSTGGVETVFSRDRIETTLASGYFEILGVLSRSNGGIKLLDQSRMFTAFYRVAELRNREDLVKLIVDNMDYSSDGHARVFLSKALTSSYKNIRLFATDHLGTLLDVVSPVSNAPCTSRRPAAEEWQVGLLVQQLYDSASEVVHQAVKVLEKACENDETLEMVVGMRPALDLLGEVGVPLLIKFLSTSAGVRYLHEIDFIERELHDWFQERNLLYMVEVELALATALKTEGGVHSAGAPFDGTPPPHLYGELVKTDEGCDILRDSGHFDDFAAIISLHAETDFDQEFIETLKSVLWAVGHIGSSAAGLMLLDDFDVLADIVQIAAFSPVYSLRGTATYAIALISSTEEGAEMLDELGWESVSTPLCGPTGICVPMYLGDYLYTPLWTAPEPRLPASLSLASPFSHVEREILSSLANLSNHILATKASKTLAKLKARHPSAFSPPAMAYRALQMLGGYHYRLTVRRYILDLFDVPLDNLSATRIAQAGEDLRRKKAAELAGERVAASRPASRPASATRTPSSASSTSREAGLAFRPGSWTNSGAAAANILGAIAGDVTEDEDSSEDEAETTIPVQVLSPIITVKGFLLA</sequence>